<dbReference type="GeneID" id="70584765"/>
<dbReference type="OrthoDB" id="9062832at2"/>
<dbReference type="EMBL" id="FUXB01000013">
    <property type="protein sequence ID" value="SKA14253.1"/>
    <property type="molecule type" value="Genomic_DNA"/>
</dbReference>
<dbReference type="RefSeq" id="WP_078926946.1">
    <property type="nucleotide sequence ID" value="NZ_FUXB01000013.1"/>
</dbReference>
<keyword evidence="2" id="KW-0808">Transferase</keyword>
<dbReference type="InterPro" id="IPR028098">
    <property type="entry name" value="Glyco_trans_4-like_N"/>
</dbReference>
<dbReference type="Proteomes" id="UP000190834">
    <property type="component" value="Unassembled WGS sequence"/>
</dbReference>
<evidence type="ECO:0000313" key="3">
    <source>
        <dbReference type="Proteomes" id="UP000190834"/>
    </source>
</evidence>
<sequence length="349" mass="38888">MNICHVNLASGYHGGENQTLLLIQQQIKLGYQLTVVANPKSPFFSRVQTLPCRVIACKHYLTQHSKAITQGCDLIHVHEGRAIYWAWLQHKLHKIPYVITRRIDNPLSERWFATQAYRSASALVGLSQEICRQILLRHPQKKVVTIPSSPVCYPVNQQQVSQIREQFSHHFLVIHAANMLHHKGFDVTVAAARLLMDSAPDIHFALLGDGKERPVLEQQAQGLTNIHFMGKQSNMGDWFAAADILIHPSYSEGLGSVILEAMGSGLPVVGSRAGGIPDIIEHGVSGLLIPPGDAQALARAILQVRHDPELIDALTIGREKKLRDFQIEQTSQRYHSLYSEIMKSDSCCS</sequence>
<dbReference type="Pfam" id="PF13439">
    <property type="entry name" value="Glyco_transf_4"/>
    <property type="match status" value="1"/>
</dbReference>
<dbReference type="CDD" id="cd03801">
    <property type="entry name" value="GT4_PimA-like"/>
    <property type="match status" value="1"/>
</dbReference>
<accession>A0A1T4RE71</accession>
<proteinExistence type="predicted"/>
<evidence type="ECO:0000313" key="2">
    <source>
        <dbReference type="EMBL" id="SKA14253.1"/>
    </source>
</evidence>
<organism evidence="2 3">
    <name type="scientific">Vibrio cincinnatiensis DSM 19608</name>
    <dbReference type="NCBI Taxonomy" id="1123491"/>
    <lineage>
        <taxon>Bacteria</taxon>
        <taxon>Pseudomonadati</taxon>
        <taxon>Pseudomonadota</taxon>
        <taxon>Gammaproteobacteria</taxon>
        <taxon>Vibrionales</taxon>
        <taxon>Vibrionaceae</taxon>
        <taxon>Vibrio</taxon>
    </lineage>
</organism>
<dbReference type="Gene3D" id="3.40.50.2000">
    <property type="entry name" value="Glycogen Phosphorylase B"/>
    <property type="match status" value="2"/>
</dbReference>
<gene>
    <name evidence="2" type="ORF">SAMN02745782_02580</name>
</gene>
<dbReference type="SUPFAM" id="SSF53756">
    <property type="entry name" value="UDP-Glycosyltransferase/glycogen phosphorylase"/>
    <property type="match status" value="1"/>
</dbReference>
<reference evidence="3" key="1">
    <citation type="submission" date="2017-02" db="EMBL/GenBank/DDBJ databases">
        <authorList>
            <person name="Varghese N."/>
            <person name="Submissions S."/>
        </authorList>
    </citation>
    <scope>NUCLEOTIDE SEQUENCE [LARGE SCALE GENOMIC DNA]</scope>
    <source>
        <strain evidence="3">DSM 19608</strain>
    </source>
</reference>
<dbReference type="GO" id="GO:0016757">
    <property type="term" value="F:glycosyltransferase activity"/>
    <property type="evidence" value="ECO:0007669"/>
    <property type="project" value="UniProtKB-ARBA"/>
</dbReference>
<dbReference type="STRING" id="1123491.SAMN02745782_02580"/>
<dbReference type="Pfam" id="PF13692">
    <property type="entry name" value="Glyco_trans_1_4"/>
    <property type="match status" value="1"/>
</dbReference>
<evidence type="ECO:0000259" key="1">
    <source>
        <dbReference type="Pfam" id="PF13439"/>
    </source>
</evidence>
<feature type="domain" description="Glycosyltransferase subfamily 4-like N-terminal" evidence="1">
    <location>
        <begin position="14"/>
        <end position="147"/>
    </location>
</feature>
<protein>
    <submittedName>
        <fullName evidence="2">Glycosyltransferase involved in cell wall bisynthesis</fullName>
    </submittedName>
</protein>
<dbReference type="PANTHER" id="PTHR12526">
    <property type="entry name" value="GLYCOSYLTRANSFERASE"/>
    <property type="match status" value="1"/>
</dbReference>
<dbReference type="AlphaFoldDB" id="A0A1T4RE71"/>
<keyword evidence="3" id="KW-1185">Reference proteome</keyword>
<name>A0A1T4RE71_VIBCI</name>